<dbReference type="SUPFAM" id="SSF53254">
    <property type="entry name" value="Phosphoglycerate mutase-like"/>
    <property type="match status" value="1"/>
</dbReference>
<dbReference type="GO" id="GO:0016791">
    <property type="term" value="F:phosphatase activity"/>
    <property type="evidence" value="ECO:0007669"/>
    <property type="project" value="TreeGrafter"/>
</dbReference>
<dbReference type="VEuPathDB" id="GiardiaDB:GMRT_10121"/>
<dbReference type="EMBL" id="VDLU01000003">
    <property type="protein sequence ID" value="TNJ27771.1"/>
    <property type="molecule type" value="Genomic_DNA"/>
</dbReference>
<reference evidence="3 4" key="1">
    <citation type="submission" date="2019-05" db="EMBL/GenBank/DDBJ databases">
        <title>The compact genome of Giardia muris reveals important steps in the evolution of intestinal protozoan parasites.</title>
        <authorList>
            <person name="Xu F."/>
            <person name="Jimenez-Gonzalez A."/>
            <person name="Einarsson E."/>
            <person name="Astvaldsson A."/>
            <person name="Peirasmaki D."/>
            <person name="Eckmann L."/>
            <person name="Andersson J.O."/>
            <person name="Svard S.G."/>
            <person name="Jerlstrom-Hultqvist J."/>
        </authorList>
    </citation>
    <scope>NUCLEOTIDE SEQUENCE [LARGE SCALE GENOMIC DNA]</scope>
    <source>
        <strain evidence="3 4">Roberts-Thomson</strain>
    </source>
</reference>
<dbReference type="PANTHER" id="PTHR11567:SF110">
    <property type="entry name" value="2-PHOSPHOXYLOSE PHOSPHATASE 1"/>
    <property type="match status" value="1"/>
</dbReference>
<keyword evidence="4" id="KW-1185">Reference proteome</keyword>
<dbReference type="InterPro" id="IPR050645">
    <property type="entry name" value="Histidine_acid_phosphatase"/>
</dbReference>
<dbReference type="Gene3D" id="3.40.50.1240">
    <property type="entry name" value="Phosphoglycerate mutase-like"/>
    <property type="match status" value="1"/>
</dbReference>
<dbReference type="InterPro" id="IPR029033">
    <property type="entry name" value="His_PPase_superfam"/>
</dbReference>
<accession>A0A4Z1T5L9</accession>
<keyword evidence="2" id="KW-0378">Hydrolase</keyword>
<evidence type="ECO:0000256" key="1">
    <source>
        <dbReference type="ARBA" id="ARBA00005375"/>
    </source>
</evidence>
<evidence type="ECO:0000256" key="2">
    <source>
        <dbReference type="ARBA" id="ARBA00022801"/>
    </source>
</evidence>
<gene>
    <name evidence="3" type="ORF">GMRT_10121</name>
</gene>
<dbReference type="Proteomes" id="UP000315496">
    <property type="component" value="Chromosome 3"/>
</dbReference>
<dbReference type="CDD" id="cd07061">
    <property type="entry name" value="HP_HAP_like"/>
    <property type="match status" value="1"/>
</dbReference>
<organism evidence="3 4">
    <name type="scientific">Giardia muris</name>
    <dbReference type="NCBI Taxonomy" id="5742"/>
    <lineage>
        <taxon>Eukaryota</taxon>
        <taxon>Metamonada</taxon>
        <taxon>Diplomonadida</taxon>
        <taxon>Hexamitidae</taxon>
        <taxon>Giardiinae</taxon>
        <taxon>Giardia</taxon>
    </lineage>
</organism>
<dbReference type="InterPro" id="IPR000560">
    <property type="entry name" value="His_Pase_clade-2"/>
</dbReference>
<dbReference type="AlphaFoldDB" id="A0A4Z1T5L9"/>
<comment type="similarity">
    <text evidence="1">Belongs to the histidine acid phosphatase family.</text>
</comment>
<name>A0A4Z1T5L9_GIAMU</name>
<sequence length="383" mass="43954">MLLVLFLTSCLCELILERVQIVFRHGARTPFHDFPAETETWDCDVLEAIGYQYAVGPSVGQEATEPSVRILADYHHRTLRGDSCYPAELTQIGFMEHKKLGQDLREHYIARLGLLPQEYDEELVYVRSTDFQRTKYSALGFLHGLFGEDKRYRIHVAEKSMDVLLAPDCPAVTAIEKEILQRPENQKILVAHEDSRAHISRAGGYTTPVSWGMLADNFASRLAMGMKLLENHTLNDAYEAFQIRNFFYDRMYCISDPDLRTRYMRPRIGRLVKKLYEDLSERPERLLLYFAHDDTLAPLMGVYAGTEWDCSQPPFAATLGLELYVDQESGERFVRALYQREPFGMDFCPTMSISGLDFLCPLDAFVDGVLNYFPRDFEGECSG</sequence>
<proteinExistence type="inferred from homology"/>
<protein>
    <submittedName>
        <fullName evidence="3">Acid phosphatase</fullName>
    </submittedName>
</protein>
<dbReference type="InterPro" id="IPR033379">
    <property type="entry name" value="Acid_Pase_AS"/>
</dbReference>
<dbReference type="PANTHER" id="PTHR11567">
    <property type="entry name" value="ACID PHOSPHATASE-RELATED"/>
    <property type="match status" value="1"/>
</dbReference>
<dbReference type="Pfam" id="PF00328">
    <property type="entry name" value="His_Phos_2"/>
    <property type="match status" value="1"/>
</dbReference>
<evidence type="ECO:0000313" key="4">
    <source>
        <dbReference type="Proteomes" id="UP000315496"/>
    </source>
</evidence>
<dbReference type="PROSITE" id="PS00616">
    <property type="entry name" value="HIS_ACID_PHOSPHAT_1"/>
    <property type="match status" value="1"/>
</dbReference>
<comment type="caution">
    <text evidence="3">The sequence shown here is derived from an EMBL/GenBank/DDBJ whole genome shotgun (WGS) entry which is preliminary data.</text>
</comment>
<evidence type="ECO:0000313" key="3">
    <source>
        <dbReference type="EMBL" id="TNJ27771.1"/>
    </source>
</evidence>
<dbReference type="OrthoDB" id="10257284at2759"/>